<evidence type="ECO:0000256" key="2">
    <source>
        <dbReference type="ARBA" id="ARBA00023125"/>
    </source>
</evidence>
<dbReference type="PANTHER" id="PTHR30055">
    <property type="entry name" value="HTH-TYPE TRANSCRIPTIONAL REGULATOR RUTR"/>
    <property type="match status" value="1"/>
</dbReference>
<dbReference type="PRINTS" id="PR00455">
    <property type="entry name" value="HTHTETR"/>
</dbReference>
<organism evidence="6 7">
    <name type="scientific">Actinopolymorpha pittospori</name>
    <dbReference type="NCBI Taxonomy" id="648752"/>
    <lineage>
        <taxon>Bacteria</taxon>
        <taxon>Bacillati</taxon>
        <taxon>Actinomycetota</taxon>
        <taxon>Actinomycetes</taxon>
        <taxon>Propionibacteriales</taxon>
        <taxon>Actinopolymorphaceae</taxon>
        <taxon>Actinopolymorpha</taxon>
    </lineage>
</organism>
<dbReference type="EMBL" id="JADBEM010000001">
    <property type="protein sequence ID" value="MBE1610321.1"/>
    <property type="molecule type" value="Genomic_DNA"/>
</dbReference>
<dbReference type="RefSeq" id="WP_192753707.1">
    <property type="nucleotide sequence ID" value="NZ_BAABJL010000095.1"/>
</dbReference>
<feature type="DNA-binding region" description="H-T-H motif" evidence="4">
    <location>
        <begin position="63"/>
        <end position="82"/>
    </location>
</feature>
<evidence type="ECO:0000256" key="4">
    <source>
        <dbReference type="PROSITE-ProRule" id="PRU00335"/>
    </source>
</evidence>
<proteinExistence type="predicted"/>
<dbReference type="InterPro" id="IPR050109">
    <property type="entry name" value="HTH-type_TetR-like_transc_reg"/>
</dbReference>
<name>A0A927RMM3_9ACTN</name>
<keyword evidence="2 4" id="KW-0238">DNA-binding</keyword>
<dbReference type="GO" id="GO:0003700">
    <property type="term" value="F:DNA-binding transcription factor activity"/>
    <property type="evidence" value="ECO:0007669"/>
    <property type="project" value="TreeGrafter"/>
</dbReference>
<dbReference type="AlphaFoldDB" id="A0A927RMM3"/>
<dbReference type="PROSITE" id="PS50977">
    <property type="entry name" value="HTH_TETR_2"/>
    <property type="match status" value="1"/>
</dbReference>
<dbReference type="Pfam" id="PF02909">
    <property type="entry name" value="TetR_C_1"/>
    <property type="match status" value="1"/>
</dbReference>
<dbReference type="Gene3D" id="1.10.357.10">
    <property type="entry name" value="Tetracycline Repressor, domain 2"/>
    <property type="match status" value="1"/>
</dbReference>
<keyword evidence="1" id="KW-0805">Transcription regulation</keyword>
<dbReference type="Proteomes" id="UP000638648">
    <property type="component" value="Unassembled WGS sequence"/>
</dbReference>
<dbReference type="InterPro" id="IPR009057">
    <property type="entry name" value="Homeodomain-like_sf"/>
</dbReference>
<dbReference type="GO" id="GO:0000976">
    <property type="term" value="F:transcription cis-regulatory region binding"/>
    <property type="evidence" value="ECO:0007669"/>
    <property type="project" value="TreeGrafter"/>
</dbReference>
<dbReference type="PANTHER" id="PTHR30055:SF151">
    <property type="entry name" value="TRANSCRIPTIONAL REGULATORY PROTEIN"/>
    <property type="match status" value="1"/>
</dbReference>
<evidence type="ECO:0000313" key="7">
    <source>
        <dbReference type="Proteomes" id="UP000638648"/>
    </source>
</evidence>
<dbReference type="InterPro" id="IPR001647">
    <property type="entry name" value="HTH_TetR"/>
</dbReference>
<gene>
    <name evidence="6" type="ORF">HEB94_007169</name>
</gene>
<dbReference type="Gene3D" id="1.10.10.60">
    <property type="entry name" value="Homeodomain-like"/>
    <property type="match status" value="1"/>
</dbReference>
<reference evidence="6" key="1">
    <citation type="submission" date="2020-10" db="EMBL/GenBank/DDBJ databases">
        <title>Sequencing the genomes of 1000 actinobacteria strains.</title>
        <authorList>
            <person name="Klenk H.-P."/>
        </authorList>
    </citation>
    <scope>NUCLEOTIDE SEQUENCE</scope>
    <source>
        <strain evidence="6">DSM 45354</strain>
    </source>
</reference>
<dbReference type="InterPro" id="IPR004111">
    <property type="entry name" value="Repressor_TetR_C"/>
</dbReference>
<feature type="domain" description="HTH tetR-type" evidence="5">
    <location>
        <begin position="40"/>
        <end position="100"/>
    </location>
</feature>
<evidence type="ECO:0000259" key="5">
    <source>
        <dbReference type="PROSITE" id="PS50977"/>
    </source>
</evidence>
<accession>A0A927RMM3</accession>
<dbReference type="SUPFAM" id="SSF46689">
    <property type="entry name" value="Homeodomain-like"/>
    <property type="match status" value="1"/>
</dbReference>
<sequence length="269" mass="29736">MTVEYSGAGGDPDRLLRMLWRRTRPETEAADRPARGRRPKLTLDAVVTAAIALADEEGLPAMSMSRVAAALGVATMTLYTYVPSKAELIDLMVDEVFEERALPAPGEPRPAGWRAQVELFAERTRTMHRRHPWLRHISAVRPPIGPGMLAEREYVLSSLAGTGLTGQQIDVAAIAVTTFVHATAGIEVESAHVEHDTQQSHEAWWQERESLWEDYFDVERYPTMTRIWNSGGFDKGISESTRAAHAFGFDRLLDGIQVSIDQAGGAASR</sequence>
<dbReference type="InterPro" id="IPR036271">
    <property type="entry name" value="Tet_transcr_reg_TetR-rel_C_sf"/>
</dbReference>
<dbReference type="Pfam" id="PF00440">
    <property type="entry name" value="TetR_N"/>
    <property type="match status" value="1"/>
</dbReference>
<comment type="caution">
    <text evidence="6">The sequence shown here is derived from an EMBL/GenBank/DDBJ whole genome shotgun (WGS) entry which is preliminary data.</text>
</comment>
<evidence type="ECO:0000313" key="6">
    <source>
        <dbReference type="EMBL" id="MBE1610321.1"/>
    </source>
</evidence>
<evidence type="ECO:0000256" key="3">
    <source>
        <dbReference type="ARBA" id="ARBA00023163"/>
    </source>
</evidence>
<dbReference type="SUPFAM" id="SSF48498">
    <property type="entry name" value="Tetracyclin repressor-like, C-terminal domain"/>
    <property type="match status" value="1"/>
</dbReference>
<evidence type="ECO:0000256" key="1">
    <source>
        <dbReference type="ARBA" id="ARBA00023015"/>
    </source>
</evidence>
<dbReference type="GO" id="GO:0045892">
    <property type="term" value="P:negative regulation of DNA-templated transcription"/>
    <property type="evidence" value="ECO:0007669"/>
    <property type="project" value="InterPro"/>
</dbReference>
<keyword evidence="3" id="KW-0804">Transcription</keyword>
<keyword evidence="7" id="KW-1185">Reference proteome</keyword>
<protein>
    <submittedName>
        <fullName evidence="6">AcrR family transcriptional regulator</fullName>
    </submittedName>
</protein>